<dbReference type="EMBL" id="DS231615">
    <property type="protein sequence ID" value="EDU41516.1"/>
    <property type="molecule type" value="Genomic_DNA"/>
</dbReference>
<evidence type="ECO:0000313" key="1">
    <source>
        <dbReference type="EMBL" id="EDU41516.1"/>
    </source>
</evidence>
<proteinExistence type="predicted"/>
<reference evidence="2" key="1">
    <citation type="journal article" date="2013" name="G3 (Bethesda)">
        <title>Comparative genomics of a plant-pathogenic fungus, Pyrenophora tritici-repentis, reveals transduplication and the impact of repeat elements on pathogenicity and population divergence.</title>
        <authorList>
            <person name="Manning V.A."/>
            <person name="Pandelova I."/>
            <person name="Dhillon B."/>
            <person name="Wilhelm L.J."/>
            <person name="Goodwin S.B."/>
            <person name="Berlin A.M."/>
            <person name="Figueroa M."/>
            <person name="Freitag M."/>
            <person name="Hane J.K."/>
            <person name="Henrissat B."/>
            <person name="Holman W.H."/>
            <person name="Kodira C.D."/>
            <person name="Martin J."/>
            <person name="Oliver R.P."/>
            <person name="Robbertse B."/>
            <person name="Schackwitz W."/>
            <person name="Schwartz D.C."/>
            <person name="Spatafora J.W."/>
            <person name="Turgeon B.G."/>
            <person name="Yandava C."/>
            <person name="Young S."/>
            <person name="Zhou S."/>
            <person name="Zeng Q."/>
            <person name="Grigoriev I.V."/>
            <person name="Ma L.-J."/>
            <person name="Ciuffetti L.M."/>
        </authorList>
    </citation>
    <scope>NUCLEOTIDE SEQUENCE [LARGE SCALE GENOMIC DNA]</scope>
    <source>
        <strain evidence="2">Pt-1C-BFP</strain>
    </source>
</reference>
<dbReference type="HOGENOM" id="CLU_1579333_0_0_1"/>
<accession>B2VUA5</accession>
<sequence>MFAEKQELRDGKETHCWSATEVLELQVGFMHFWPNRSCGGGGNPYERPPPDGLYLMFCVECGLWLLSDLDWGRHCTKHTNNPDIIYGPIISEGILAAPRRCPYCMAQGRFVQMENAGHYAEHIEDHINKQVDNSSGQGVQCPHHSCPKRDFSKKELRDHFDVVHGIMLS</sequence>
<dbReference type="OrthoDB" id="3766258at2759"/>
<name>B2VUA5_PYRTR</name>
<evidence type="ECO:0000313" key="2">
    <source>
        <dbReference type="Proteomes" id="UP000001471"/>
    </source>
</evidence>
<dbReference type="Proteomes" id="UP000001471">
    <property type="component" value="Unassembled WGS sequence"/>
</dbReference>
<protein>
    <submittedName>
        <fullName evidence="1">Uncharacterized protein</fullName>
    </submittedName>
</protein>
<dbReference type="InParanoid" id="B2VUA5"/>
<organism evidence="1 2">
    <name type="scientific">Pyrenophora tritici-repentis (strain Pt-1C-BFP)</name>
    <name type="common">Wheat tan spot fungus</name>
    <name type="synonym">Drechslera tritici-repentis</name>
    <dbReference type="NCBI Taxonomy" id="426418"/>
    <lineage>
        <taxon>Eukaryota</taxon>
        <taxon>Fungi</taxon>
        <taxon>Dikarya</taxon>
        <taxon>Ascomycota</taxon>
        <taxon>Pezizomycotina</taxon>
        <taxon>Dothideomycetes</taxon>
        <taxon>Pleosporomycetidae</taxon>
        <taxon>Pleosporales</taxon>
        <taxon>Pleosporineae</taxon>
        <taxon>Pleosporaceae</taxon>
        <taxon>Pyrenophora</taxon>
    </lineage>
</organism>
<gene>
    <name evidence="1" type="ORF">PTRG_02078</name>
</gene>
<dbReference type="AlphaFoldDB" id="B2VUA5"/>